<comment type="caution">
    <text evidence="2">The sequence shown here is derived from an EMBL/GenBank/DDBJ whole genome shotgun (WGS) entry which is preliminary data.</text>
</comment>
<accession>A0AAD9N705</accession>
<reference evidence="2" key="1">
    <citation type="journal article" date="2023" name="Mol. Biol. Evol.">
        <title>Third-Generation Sequencing Reveals the Adaptive Role of the Epigenome in Three Deep-Sea Polychaetes.</title>
        <authorList>
            <person name="Perez M."/>
            <person name="Aroh O."/>
            <person name="Sun Y."/>
            <person name="Lan Y."/>
            <person name="Juniper S.K."/>
            <person name="Young C.R."/>
            <person name="Angers B."/>
            <person name="Qian P.Y."/>
        </authorList>
    </citation>
    <scope>NUCLEOTIDE SEQUENCE</scope>
    <source>
        <strain evidence="2">P08H-3</strain>
    </source>
</reference>
<dbReference type="Pfam" id="PF14949">
    <property type="entry name" value="ARF7EP_C"/>
    <property type="match status" value="1"/>
</dbReference>
<dbReference type="EMBL" id="JAODUP010000184">
    <property type="protein sequence ID" value="KAK2157838.1"/>
    <property type="molecule type" value="Genomic_DNA"/>
</dbReference>
<dbReference type="PANTHER" id="PTHR46536:SF3">
    <property type="entry name" value="ARF7 EFFECTOR PROTEIN C-TERMINAL DOMAIN-CONTAINING PROTEIN"/>
    <property type="match status" value="1"/>
</dbReference>
<dbReference type="AlphaFoldDB" id="A0AAD9N705"/>
<proteinExistence type="predicted"/>
<evidence type="ECO:0000313" key="2">
    <source>
        <dbReference type="EMBL" id="KAK2157838.1"/>
    </source>
</evidence>
<feature type="domain" description="ARF7 effector protein C-terminal" evidence="1">
    <location>
        <begin position="8"/>
        <end position="106"/>
    </location>
</feature>
<keyword evidence="3" id="KW-1185">Reference proteome</keyword>
<dbReference type="PANTHER" id="PTHR46536">
    <property type="entry name" value="ARL14 EFFECTOR PROTEIN"/>
    <property type="match status" value="1"/>
</dbReference>
<name>A0AAD9N705_9ANNE</name>
<dbReference type="Proteomes" id="UP001208570">
    <property type="component" value="Unassembled WGS sequence"/>
</dbReference>
<protein>
    <recommendedName>
        <fullName evidence="1">ARF7 effector protein C-terminal domain-containing protein</fullName>
    </recommendedName>
</protein>
<organism evidence="2 3">
    <name type="scientific">Paralvinella palmiformis</name>
    <dbReference type="NCBI Taxonomy" id="53620"/>
    <lineage>
        <taxon>Eukaryota</taxon>
        <taxon>Metazoa</taxon>
        <taxon>Spiralia</taxon>
        <taxon>Lophotrochozoa</taxon>
        <taxon>Annelida</taxon>
        <taxon>Polychaeta</taxon>
        <taxon>Sedentaria</taxon>
        <taxon>Canalipalpata</taxon>
        <taxon>Terebellida</taxon>
        <taxon>Terebelliformia</taxon>
        <taxon>Alvinellidae</taxon>
        <taxon>Paralvinella</taxon>
    </lineage>
</organism>
<gene>
    <name evidence="2" type="ORF">LSH36_184g12052</name>
</gene>
<evidence type="ECO:0000259" key="1">
    <source>
        <dbReference type="Pfam" id="PF14949"/>
    </source>
</evidence>
<dbReference type="InterPro" id="IPR029264">
    <property type="entry name" value="ARF7EP_C"/>
</dbReference>
<sequence length="121" mass="14107">MNWQSTSKQLRMLAFVNPGKFMEDFDPECSAREMRKVNRKIYRETVRKNQVYDEQGRLLTDISKDLCDCLEKTCPGCHFPCTKCGSQKCGAECRCNRRWYYSELKVEGGNFKLTCDLPSVL</sequence>
<evidence type="ECO:0000313" key="3">
    <source>
        <dbReference type="Proteomes" id="UP001208570"/>
    </source>
</evidence>